<gene>
    <name evidence="1" type="ORF">LCGC14_0381800</name>
</gene>
<comment type="caution">
    <text evidence="1">The sequence shown here is derived from an EMBL/GenBank/DDBJ whole genome shotgun (WGS) entry which is preliminary data.</text>
</comment>
<proteinExistence type="predicted"/>
<protein>
    <submittedName>
        <fullName evidence="1">Uncharacterized protein</fullName>
    </submittedName>
</protein>
<dbReference type="EMBL" id="LAZR01000312">
    <property type="protein sequence ID" value="KKN75328.1"/>
    <property type="molecule type" value="Genomic_DNA"/>
</dbReference>
<organism evidence="1">
    <name type="scientific">marine sediment metagenome</name>
    <dbReference type="NCBI Taxonomy" id="412755"/>
    <lineage>
        <taxon>unclassified sequences</taxon>
        <taxon>metagenomes</taxon>
        <taxon>ecological metagenomes</taxon>
    </lineage>
</organism>
<accession>A0A0F9WB21</accession>
<evidence type="ECO:0000313" key="1">
    <source>
        <dbReference type="EMBL" id="KKN75328.1"/>
    </source>
</evidence>
<dbReference type="AlphaFoldDB" id="A0A0F9WB21"/>
<sequence length="141" mass="15529">MRKIFIAMLVVGVLIVLAAVGVNASSQQNHSLAVSTTPLDVITKSVTYDDVLSSMHRGQWFGWLDSSNKNYANLIILDSQYSKPTISELLAAQSALQAKVNSREVTIQDLEALRKDIESRILAGTYTNQDLVNYLRILGGF</sequence>
<name>A0A0F9WB21_9ZZZZ</name>
<reference evidence="1" key="1">
    <citation type="journal article" date="2015" name="Nature">
        <title>Complex archaea that bridge the gap between prokaryotes and eukaryotes.</title>
        <authorList>
            <person name="Spang A."/>
            <person name="Saw J.H."/>
            <person name="Jorgensen S.L."/>
            <person name="Zaremba-Niedzwiedzka K."/>
            <person name="Martijn J."/>
            <person name="Lind A.E."/>
            <person name="van Eijk R."/>
            <person name="Schleper C."/>
            <person name="Guy L."/>
            <person name="Ettema T.J."/>
        </authorList>
    </citation>
    <scope>NUCLEOTIDE SEQUENCE</scope>
</reference>